<gene>
    <name evidence="2" type="ORF">NP493_961g00015</name>
</gene>
<protein>
    <recommendedName>
        <fullName evidence="1">PARP14 first type I KH domain-containing protein</fullName>
    </recommendedName>
</protein>
<dbReference type="Gene3D" id="3.30.70.330">
    <property type="match status" value="1"/>
</dbReference>
<comment type="caution">
    <text evidence="2">The sequence shown here is derived from an EMBL/GenBank/DDBJ whole genome shotgun (WGS) entry which is preliminary data.</text>
</comment>
<reference evidence="2" key="1">
    <citation type="journal article" date="2023" name="Mol. Biol. Evol.">
        <title>Third-Generation Sequencing Reveals the Adaptive Role of the Epigenome in Three Deep-Sea Polychaetes.</title>
        <authorList>
            <person name="Perez M."/>
            <person name="Aroh O."/>
            <person name="Sun Y."/>
            <person name="Lan Y."/>
            <person name="Juniper S.K."/>
            <person name="Young C.R."/>
            <person name="Angers B."/>
            <person name="Qian P.Y."/>
        </authorList>
    </citation>
    <scope>NUCLEOTIDE SEQUENCE</scope>
    <source>
        <strain evidence="2">R07B-5</strain>
    </source>
</reference>
<dbReference type="InterPro" id="IPR057044">
    <property type="entry name" value="PARP14_KH_1"/>
</dbReference>
<evidence type="ECO:0000313" key="2">
    <source>
        <dbReference type="EMBL" id="KAK2172457.1"/>
    </source>
</evidence>
<dbReference type="Pfam" id="PF23085">
    <property type="entry name" value="RRM_PARP14_3"/>
    <property type="match status" value="1"/>
</dbReference>
<sequence>MRPSVHLTDVQGPFEDDTFLLSGVCPRCTGDDVKTFFSATDSDSEVQQVIFTQQLGVVMLRFAYPPPEFYSLRELCVTKPLRGSMISVQRVAQTHRIQVHNIGSFSEEMLRLYFENKKKSGGDRVIDLKIYANEDYAIVDVADNSTVGRILARGNHSFDNHTLYVAAFYDSVGVISPQQDPSRPGGWIPKSATVTGLDARLVSFISVSSSSRQLMDDKMAEVYATVEWDTYSDTSRTIELTCTVTHSMKNAPHLAKTWSKDAPVAFLDVLKKEFASEDVSILQQAWEKFVGGAACLENQDHDKVIAEVDAKAYVVRVTGHQREVHKISDCLKRDHSRIQEEITRVSKFVTEVKDGLELHHIRMLSAKAFKSEQEGKFQDMRVVIDAKSLKVEFRGMPEDVMSAKTAMLDILNNITEKSVPMSGTLIGIINSLVMKKQLVEQFKEKHICAVFDNKVESKILMVYALNNKDLEVAVKTIEIYTEEKTLPGDVTNMADIEKWRKLVNKLESENDGLLAIRECSEGVVVSGAWQPFDQAVEEVKQFLEENAVSEKFVELEHGVADYLKKYMEQEVSKVIGNIKHVTAKVGTDGRCGIVVTGYDRNLQQVWIN</sequence>
<proteinExistence type="predicted"/>
<keyword evidence="3" id="KW-1185">Reference proteome</keyword>
<accession>A0AAD9KJT7</accession>
<dbReference type="InterPro" id="IPR012677">
    <property type="entry name" value="Nucleotide-bd_a/b_plait_sf"/>
</dbReference>
<evidence type="ECO:0000313" key="3">
    <source>
        <dbReference type="Proteomes" id="UP001209878"/>
    </source>
</evidence>
<name>A0AAD9KJT7_RIDPI</name>
<dbReference type="AlphaFoldDB" id="A0AAD9KJT7"/>
<feature type="domain" description="PARP14 first type I KH" evidence="1">
    <location>
        <begin position="189"/>
        <end position="266"/>
    </location>
</feature>
<dbReference type="Pfam" id="PF23084">
    <property type="entry name" value="KH_PARP14_1"/>
    <property type="match status" value="1"/>
</dbReference>
<evidence type="ECO:0000259" key="1">
    <source>
        <dbReference type="Pfam" id="PF23084"/>
    </source>
</evidence>
<organism evidence="2 3">
    <name type="scientific">Ridgeia piscesae</name>
    <name type="common">Tubeworm</name>
    <dbReference type="NCBI Taxonomy" id="27915"/>
    <lineage>
        <taxon>Eukaryota</taxon>
        <taxon>Metazoa</taxon>
        <taxon>Spiralia</taxon>
        <taxon>Lophotrochozoa</taxon>
        <taxon>Annelida</taxon>
        <taxon>Polychaeta</taxon>
        <taxon>Sedentaria</taxon>
        <taxon>Canalipalpata</taxon>
        <taxon>Sabellida</taxon>
        <taxon>Siboglinidae</taxon>
        <taxon>Ridgeia</taxon>
    </lineage>
</organism>
<dbReference type="Proteomes" id="UP001209878">
    <property type="component" value="Unassembled WGS sequence"/>
</dbReference>
<dbReference type="EMBL" id="JAODUO010000959">
    <property type="protein sequence ID" value="KAK2172457.1"/>
    <property type="molecule type" value="Genomic_DNA"/>
</dbReference>